<proteinExistence type="predicted"/>
<evidence type="ECO:0000313" key="1">
    <source>
        <dbReference type="EMBL" id="CAK9321999.1"/>
    </source>
</evidence>
<organism evidence="1 2">
    <name type="scientific">Citrullus colocynthis</name>
    <name type="common">colocynth</name>
    <dbReference type="NCBI Taxonomy" id="252529"/>
    <lineage>
        <taxon>Eukaryota</taxon>
        <taxon>Viridiplantae</taxon>
        <taxon>Streptophyta</taxon>
        <taxon>Embryophyta</taxon>
        <taxon>Tracheophyta</taxon>
        <taxon>Spermatophyta</taxon>
        <taxon>Magnoliopsida</taxon>
        <taxon>eudicotyledons</taxon>
        <taxon>Gunneridae</taxon>
        <taxon>Pentapetalae</taxon>
        <taxon>rosids</taxon>
        <taxon>fabids</taxon>
        <taxon>Cucurbitales</taxon>
        <taxon>Cucurbitaceae</taxon>
        <taxon>Benincaseae</taxon>
        <taxon>Citrullus</taxon>
    </lineage>
</organism>
<sequence length="89" mass="10033">MKNYQIFVSHAKVIGKDDYKGEKLSILRGWKELSLGEDIKAVAVGGVEEVTVMWIPDVQKLLESVEDAGNKSSTLSEKKIQCEIRYECE</sequence>
<name>A0ABP0YNN2_9ROSI</name>
<dbReference type="Proteomes" id="UP001642487">
    <property type="component" value="Chromosome 5"/>
</dbReference>
<dbReference type="EMBL" id="OZ021739">
    <property type="protein sequence ID" value="CAK9321999.1"/>
    <property type="molecule type" value="Genomic_DNA"/>
</dbReference>
<gene>
    <name evidence="1" type="ORF">CITCOLO1_LOCUS14107</name>
</gene>
<accession>A0ABP0YNN2</accession>
<protein>
    <submittedName>
        <fullName evidence="1">Uncharacterized protein</fullName>
    </submittedName>
</protein>
<keyword evidence="2" id="KW-1185">Reference proteome</keyword>
<evidence type="ECO:0000313" key="2">
    <source>
        <dbReference type="Proteomes" id="UP001642487"/>
    </source>
</evidence>
<reference evidence="1 2" key="1">
    <citation type="submission" date="2024-03" db="EMBL/GenBank/DDBJ databases">
        <authorList>
            <person name="Gkanogiannis A."/>
            <person name="Becerra Lopez-Lavalle L."/>
        </authorList>
    </citation>
    <scope>NUCLEOTIDE SEQUENCE [LARGE SCALE GENOMIC DNA]</scope>
</reference>